<proteinExistence type="predicted"/>
<gene>
    <name evidence="3" type="ORF">ACFFGY_09885</name>
</gene>
<dbReference type="Proteomes" id="UP001589865">
    <property type="component" value="Unassembled WGS sequence"/>
</dbReference>
<keyword evidence="4" id="KW-1185">Reference proteome</keyword>
<dbReference type="SUPFAM" id="SSF52540">
    <property type="entry name" value="P-loop containing nucleoside triphosphate hydrolases"/>
    <property type="match status" value="1"/>
</dbReference>
<keyword evidence="1" id="KW-0547">Nucleotide-binding</keyword>
<keyword evidence="2" id="KW-0067">ATP-binding</keyword>
<evidence type="ECO:0000256" key="2">
    <source>
        <dbReference type="ARBA" id="ARBA00022840"/>
    </source>
</evidence>
<dbReference type="RefSeq" id="WP_377044309.1">
    <property type="nucleotide sequence ID" value="NZ_JBHLUN010000006.1"/>
</dbReference>
<sequence>MIRAREGKAEAASPQADRLPLLAYLTDEASEAALRTGLAELGGTVQVRRGDIRHAVRALEREATPQVLVVDVSGVDDALGALEKLAGVCTPDARVFVVGERADIGFYRSIVHELGADEYIFKPLTRDNIAMLVGARIAQEAGVAETLPGRGGRIVTVCGMRGGVGATTLAVNLAALVAESTKGHVALLDLHLRGGSAALMLGGKPGSGLRVALEEPERADALLLDRVAIPVSERLRVIAAEEPFDIDPAPTPEGVRNVLDLLRARFNVIVVDLPMPPTAAERMALSMARHRIFVLGPDLASVRDAEAARKLVSGLGVATPPILALNREGWRGGLRTALIEEGLGTGFDLRIPDLPAQIPAAANLGKLALNECPAFRRALQPVAAELFGGKRAVEPKRLLGFWRRRARGEAAVAAVS</sequence>
<dbReference type="Gene3D" id="3.40.50.2300">
    <property type="match status" value="1"/>
</dbReference>
<name>A0ABV6JS55_9PROT</name>
<organism evidence="3 4">
    <name type="scientific">Roseomonas elaeocarpi</name>
    <dbReference type="NCBI Taxonomy" id="907779"/>
    <lineage>
        <taxon>Bacteria</taxon>
        <taxon>Pseudomonadati</taxon>
        <taxon>Pseudomonadota</taxon>
        <taxon>Alphaproteobacteria</taxon>
        <taxon>Acetobacterales</taxon>
        <taxon>Roseomonadaceae</taxon>
        <taxon>Roseomonas</taxon>
    </lineage>
</organism>
<evidence type="ECO:0000313" key="3">
    <source>
        <dbReference type="EMBL" id="MFC0408558.1"/>
    </source>
</evidence>
<dbReference type="InterPro" id="IPR011006">
    <property type="entry name" value="CheY-like_superfamily"/>
</dbReference>
<comment type="caution">
    <text evidence="3">The sequence shown here is derived from an EMBL/GenBank/DDBJ whole genome shotgun (WGS) entry which is preliminary data.</text>
</comment>
<dbReference type="PANTHER" id="PTHR43384:SF6">
    <property type="entry name" value="SEPTUM SITE-DETERMINING PROTEIN MIND HOMOLOG, CHLOROPLASTIC"/>
    <property type="match status" value="1"/>
</dbReference>
<protein>
    <submittedName>
        <fullName evidence="3">CpaE family protein</fullName>
    </submittedName>
</protein>
<accession>A0ABV6JS55</accession>
<dbReference type="PANTHER" id="PTHR43384">
    <property type="entry name" value="SEPTUM SITE-DETERMINING PROTEIN MIND HOMOLOG, CHLOROPLASTIC-RELATED"/>
    <property type="match status" value="1"/>
</dbReference>
<reference evidence="3 4" key="1">
    <citation type="submission" date="2024-09" db="EMBL/GenBank/DDBJ databases">
        <authorList>
            <person name="Sun Q."/>
            <person name="Mori K."/>
        </authorList>
    </citation>
    <scope>NUCLEOTIDE SEQUENCE [LARGE SCALE GENOMIC DNA]</scope>
    <source>
        <strain evidence="3 4">TBRC 5777</strain>
    </source>
</reference>
<dbReference type="SUPFAM" id="SSF52172">
    <property type="entry name" value="CheY-like"/>
    <property type="match status" value="1"/>
</dbReference>
<dbReference type="InterPro" id="IPR050625">
    <property type="entry name" value="ParA/MinD_ATPase"/>
</dbReference>
<dbReference type="EMBL" id="JBHLUN010000006">
    <property type="protein sequence ID" value="MFC0408558.1"/>
    <property type="molecule type" value="Genomic_DNA"/>
</dbReference>
<evidence type="ECO:0000313" key="4">
    <source>
        <dbReference type="Proteomes" id="UP001589865"/>
    </source>
</evidence>
<dbReference type="Gene3D" id="3.40.50.300">
    <property type="entry name" value="P-loop containing nucleotide triphosphate hydrolases"/>
    <property type="match status" value="1"/>
</dbReference>
<dbReference type="InterPro" id="IPR027417">
    <property type="entry name" value="P-loop_NTPase"/>
</dbReference>
<evidence type="ECO:0000256" key="1">
    <source>
        <dbReference type="ARBA" id="ARBA00022741"/>
    </source>
</evidence>